<proteinExistence type="inferred from homology"/>
<dbReference type="InterPro" id="IPR002569">
    <property type="entry name" value="Met_Sox_Rdtase_MsrA_dom"/>
</dbReference>
<evidence type="ECO:0000256" key="2">
    <source>
        <dbReference type="ARBA" id="ARBA00047806"/>
    </source>
</evidence>
<evidence type="ECO:0000313" key="8">
    <source>
        <dbReference type="Proteomes" id="UP000245880"/>
    </source>
</evidence>
<dbReference type="GO" id="GO:0033744">
    <property type="term" value="F:L-methionine:thioredoxin-disulfide S-oxidoreductase activity"/>
    <property type="evidence" value="ECO:0007669"/>
    <property type="project" value="RHEA"/>
</dbReference>
<comment type="similarity">
    <text evidence="4">Belongs to the MsrA Met sulfoxide reductase family.</text>
</comment>
<dbReference type="SUPFAM" id="SSF55068">
    <property type="entry name" value="Peptide methionine sulfoxide reductase"/>
    <property type="match status" value="1"/>
</dbReference>
<name>A0A316ABZ8_9BACT</name>
<dbReference type="GO" id="GO:0008113">
    <property type="term" value="F:peptide-methionine (S)-S-oxide reductase activity"/>
    <property type="evidence" value="ECO:0007669"/>
    <property type="project" value="UniProtKB-UniRule"/>
</dbReference>
<dbReference type="AlphaFoldDB" id="A0A316ABZ8"/>
<dbReference type="HAMAP" id="MF_01401">
    <property type="entry name" value="MsrA"/>
    <property type="match status" value="1"/>
</dbReference>
<comment type="catalytic activity">
    <reaction evidence="2 4">
        <text>L-methionyl-[protein] + [thioredoxin]-disulfide + H2O = L-methionyl-(S)-S-oxide-[protein] + [thioredoxin]-dithiol</text>
        <dbReference type="Rhea" id="RHEA:14217"/>
        <dbReference type="Rhea" id="RHEA-COMP:10698"/>
        <dbReference type="Rhea" id="RHEA-COMP:10700"/>
        <dbReference type="Rhea" id="RHEA-COMP:12313"/>
        <dbReference type="Rhea" id="RHEA-COMP:12315"/>
        <dbReference type="ChEBI" id="CHEBI:15377"/>
        <dbReference type="ChEBI" id="CHEBI:16044"/>
        <dbReference type="ChEBI" id="CHEBI:29950"/>
        <dbReference type="ChEBI" id="CHEBI:44120"/>
        <dbReference type="ChEBI" id="CHEBI:50058"/>
        <dbReference type="EC" id="1.8.4.11"/>
    </reaction>
</comment>
<feature type="active site" evidence="4">
    <location>
        <position position="55"/>
    </location>
</feature>
<evidence type="ECO:0000256" key="1">
    <source>
        <dbReference type="ARBA" id="ARBA00023002"/>
    </source>
</evidence>
<organism evidence="7 8">
    <name type="scientific">Dyadobacter jejuensis</name>
    <dbReference type="NCBI Taxonomy" id="1082580"/>
    <lineage>
        <taxon>Bacteria</taxon>
        <taxon>Pseudomonadati</taxon>
        <taxon>Bacteroidota</taxon>
        <taxon>Cytophagia</taxon>
        <taxon>Cytophagales</taxon>
        <taxon>Spirosomataceae</taxon>
        <taxon>Dyadobacter</taxon>
    </lineage>
</organism>
<comment type="caution">
    <text evidence="7">The sequence shown here is derived from an EMBL/GenBank/DDBJ whole genome shotgun (WGS) entry which is preliminary data.</text>
</comment>
<accession>A0A316ABZ8</accession>
<keyword evidence="1 4" id="KW-0560">Oxidoreductase</keyword>
<keyword evidence="8" id="KW-1185">Reference proteome</keyword>
<dbReference type="NCBIfam" id="TIGR00401">
    <property type="entry name" value="msrA"/>
    <property type="match status" value="1"/>
</dbReference>
<dbReference type="Pfam" id="PF01625">
    <property type="entry name" value="PMSR"/>
    <property type="match status" value="1"/>
</dbReference>
<evidence type="ECO:0000259" key="6">
    <source>
        <dbReference type="Pfam" id="PF01625"/>
    </source>
</evidence>
<dbReference type="PANTHER" id="PTHR43774:SF1">
    <property type="entry name" value="PEPTIDE METHIONINE SULFOXIDE REDUCTASE MSRA 2"/>
    <property type="match status" value="1"/>
</dbReference>
<dbReference type="EC" id="1.8.4.11" evidence="4"/>
<gene>
    <name evidence="4" type="primary">msrA</name>
    <name evidence="7" type="ORF">CLV98_11475</name>
</gene>
<protein>
    <recommendedName>
        <fullName evidence="4">Peptide methionine sulfoxide reductase MsrA</fullName>
        <shortName evidence="4">Protein-methionine-S-oxide reductase</shortName>
        <ecNumber evidence="4">1.8.4.11</ecNumber>
    </recommendedName>
    <alternativeName>
        <fullName evidence="4">Peptide-methionine (S)-S-oxide reductase</fullName>
        <shortName evidence="4">Peptide Met(O) reductase</shortName>
    </alternativeName>
</protein>
<dbReference type="EMBL" id="QGDT01000014">
    <property type="protein sequence ID" value="PWJ55306.1"/>
    <property type="molecule type" value="Genomic_DNA"/>
</dbReference>
<reference evidence="7 8" key="1">
    <citation type="submission" date="2018-03" db="EMBL/GenBank/DDBJ databases">
        <title>Genomic Encyclopedia of Archaeal and Bacterial Type Strains, Phase II (KMG-II): from individual species to whole genera.</title>
        <authorList>
            <person name="Goeker M."/>
        </authorList>
    </citation>
    <scope>NUCLEOTIDE SEQUENCE [LARGE SCALE GENOMIC DNA]</scope>
    <source>
        <strain evidence="7 8">DSM 100346</strain>
    </source>
</reference>
<evidence type="ECO:0000313" key="7">
    <source>
        <dbReference type="EMBL" id="PWJ55306.1"/>
    </source>
</evidence>
<dbReference type="Gene3D" id="3.30.1060.10">
    <property type="entry name" value="Peptide methionine sulphoxide reductase MsrA"/>
    <property type="match status" value="1"/>
</dbReference>
<evidence type="ECO:0000256" key="4">
    <source>
        <dbReference type="HAMAP-Rule" id="MF_01401"/>
    </source>
</evidence>
<dbReference type="PROSITE" id="PS51257">
    <property type="entry name" value="PROKAR_LIPOPROTEIN"/>
    <property type="match status" value="1"/>
</dbReference>
<sequence length="223" mass="24697">MKLNSTIGLVTLGLLCSLAAISCAQSDQKKNTKSTNKVKKADRSGMEVAIFGTGCFWCTEAVFETLDGVQEAESGYAGGAMANPTYEEVSTGLSGHAECTRIYYDPKVISYADMLEAFFRSHDPTSLNRQGNDVGPQYRSVIFYTTSEQKRLAAQAIEELNASGAYPKPIVTQLQKAPTFYIAEDYHQDYFEKNPDQGYCAFVIAPKLDKFRKVFKDKLKADQ</sequence>
<comment type="function">
    <text evidence="4">Has an important function as a repair enzyme for proteins that have been inactivated by oxidation. Catalyzes the reversible oxidation-reduction of methionine sulfoxide in proteins to methionine.</text>
</comment>
<feature type="signal peptide" evidence="5">
    <location>
        <begin position="1"/>
        <end position="24"/>
    </location>
</feature>
<feature type="domain" description="Peptide methionine sulphoxide reductase MsrA" evidence="6">
    <location>
        <begin position="49"/>
        <end position="200"/>
    </location>
</feature>
<feature type="chain" id="PRO_5016434522" description="Peptide methionine sulfoxide reductase MsrA" evidence="5">
    <location>
        <begin position="25"/>
        <end position="223"/>
    </location>
</feature>
<evidence type="ECO:0000256" key="3">
    <source>
        <dbReference type="ARBA" id="ARBA00048782"/>
    </source>
</evidence>
<comment type="catalytic activity">
    <reaction evidence="3 4">
        <text>[thioredoxin]-disulfide + L-methionine + H2O = L-methionine (S)-S-oxide + [thioredoxin]-dithiol</text>
        <dbReference type="Rhea" id="RHEA:19993"/>
        <dbReference type="Rhea" id="RHEA-COMP:10698"/>
        <dbReference type="Rhea" id="RHEA-COMP:10700"/>
        <dbReference type="ChEBI" id="CHEBI:15377"/>
        <dbReference type="ChEBI" id="CHEBI:29950"/>
        <dbReference type="ChEBI" id="CHEBI:50058"/>
        <dbReference type="ChEBI" id="CHEBI:57844"/>
        <dbReference type="ChEBI" id="CHEBI:58772"/>
        <dbReference type="EC" id="1.8.4.11"/>
    </reaction>
</comment>
<dbReference type="OrthoDB" id="4174719at2"/>
<dbReference type="Proteomes" id="UP000245880">
    <property type="component" value="Unassembled WGS sequence"/>
</dbReference>
<dbReference type="PANTHER" id="PTHR43774">
    <property type="entry name" value="PEPTIDE METHIONINE SULFOXIDE REDUCTASE"/>
    <property type="match status" value="1"/>
</dbReference>
<evidence type="ECO:0000256" key="5">
    <source>
        <dbReference type="SAM" id="SignalP"/>
    </source>
</evidence>
<keyword evidence="5" id="KW-0732">Signal</keyword>
<dbReference type="InterPro" id="IPR036509">
    <property type="entry name" value="Met_Sox_Rdtase_MsrA_sf"/>
</dbReference>